<feature type="transmembrane region" description="Helical" evidence="9">
    <location>
        <begin position="334"/>
        <end position="351"/>
    </location>
</feature>
<evidence type="ECO:0000256" key="7">
    <source>
        <dbReference type="ARBA" id="ARBA00023136"/>
    </source>
</evidence>
<feature type="transmembrane region" description="Helical" evidence="9">
    <location>
        <begin position="371"/>
        <end position="402"/>
    </location>
</feature>
<keyword evidence="4" id="KW-1003">Cell membrane</keyword>
<keyword evidence="7 9" id="KW-0472">Membrane</keyword>
<evidence type="ECO:0000256" key="9">
    <source>
        <dbReference type="SAM" id="Phobius"/>
    </source>
</evidence>
<comment type="similarity">
    <text evidence="2">Belongs to the autoinducer-2 exporter (AI-2E) (TC 2.A.86) family.</text>
</comment>
<dbReference type="PANTHER" id="PTHR21716">
    <property type="entry name" value="TRANSMEMBRANE PROTEIN"/>
    <property type="match status" value="1"/>
</dbReference>
<dbReference type="OrthoDB" id="9784366at2"/>
<feature type="transmembrane region" description="Helical" evidence="9">
    <location>
        <begin position="272"/>
        <end position="295"/>
    </location>
</feature>
<keyword evidence="5 9" id="KW-0812">Transmembrane</keyword>
<evidence type="ECO:0000256" key="1">
    <source>
        <dbReference type="ARBA" id="ARBA00004651"/>
    </source>
</evidence>
<dbReference type="Pfam" id="PF01594">
    <property type="entry name" value="AI-2E_transport"/>
    <property type="match status" value="1"/>
</dbReference>
<evidence type="ECO:0000313" key="11">
    <source>
        <dbReference type="Proteomes" id="UP000239297"/>
    </source>
</evidence>
<feature type="transmembrane region" description="Helical" evidence="9">
    <location>
        <begin position="102"/>
        <end position="122"/>
    </location>
</feature>
<evidence type="ECO:0000256" key="6">
    <source>
        <dbReference type="ARBA" id="ARBA00022989"/>
    </source>
</evidence>
<name>A0A2S5IXP8_9MICC</name>
<organism evidence="10 11">
    <name type="scientific">Arthrobacter pityocampae</name>
    <dbReference type="NCBI Taxonomy" id="547334"/>
    <lineage>
        <taxon>Bacteria</taxon>
        <taxon>Bacillati</taxon>
        <taxon>Actinomycetota</taxon>
        <taxon>Actinomycetes</taxon>
        <taxon>Micrococcales</taxon>
        <taxon>Micrococcaceae</taxon>
        <taxon>Arthrobacter</taxon>
    </lineage>
</organism>
<evidence type="ECO:0000256" key="3">
    <source>
        <dbReference type="ARBA" id="ARBA00022448"/>
    </source>
</evidence>
<dbReference type="InterPro" id="IPR002549">
    <property type="entry name" value="AI-2E-like"/>
</dbReference>
<keyword evidence="6 9" id="KW-1133">Transmembrane helix</keyword>
<dbReference type="GO" id="GO:0005886">
    <property type="term" value="C:plasma membrane"/>
    <property type="evidence" value="ECO:0007669"/>
    <property type="project" value="UniProtKB-SubCell"/>
</dbReference>
<feature type="region of interest" description="Disordered" evidence="8">
    <location>
        <begin position="13"/>
        <end position="55"/>
    </location>
</feature>
<dbReference type="AlphaFoldDB" id="A0A2S5IXP8"/>
<feature type="transmembrane region" description="Helical" evidence="9">
    <location>
        <begin position="301"/>
        <end position="327"/>
    </location>
</feature>
<keyword evidence="3" id="KW-0813">Transport</keyword>
<feature type="transmembrane region" description="Helical" evidence="9">
    <location>
        <begin position="134"/>
        <end position="155"/>
    </location>
</feature>
<keyword evidence="11" id="KW-1185">Reference proteome</keyword>
<protein>
    <submittedName>
        <fullName evidence="10">AI-2E family transporter</fullName>
    </submittedName>
</protein>
<accession>A0A2S5IXP8</accession>
<evidence type="ECO:0000256" key="4">
    <source>
        <dbReference type="ARBA" id="ARBA00022475"/>
    </source>
</evidence>
<dbReference type="EMBL" id="PRKW01000004">
    <property type="protein sequence ID" value="PPB49280.1"/>
    <property type="molecule type" value="Genomic_DNA"/>
</dbReference>
<dbReference type="Proteomes" id="UP000239297">
    <property type="component" value="Unassembled WGS sequence"/>
</dbReference>
<feature type="transmembrane region" description="Helical" evidence="9">
    <location>
        <begin position="70"/>
        <end position="96"/>
    </location>
</feature>
<sequence length="438" mass="45767">MAPDRLLRRCRGSSAALVAGPTPGSDDNRRRPGMTDQQQTPAGSPDESRDDAGRGATTARAMLQRIRRGAVLDALTTTTAVLGRVLVVAITIVSLFYLLSVLWVIVLPVILALLLSSILWPINKLLRRVLPEAASAALTVMGLLASAVGVGWAAAALSVNGVQELSGQAVENVRRLGDLAESLPFAVPDVDELLTSSLGWLQENGAEILTRVSSGLGTVGSITVTALLALVLTFFCLKDGDRFSAWLLRWTTGTVFVHAAEVSSRSWRTLSAYVSSQAAVALVDAVFIGAGLWILGVPLALPLAVLIFFGGFLPVIGAVATGFLATLVALLSDGWVTALIVLGIVLLVQQLESNVLQPVLVGKSLKLHPAVVLTAVTAGGSLFGIVGAFLATPIIAVTMVAFQYAREQMLEPAAAPHLDTGEDLIRTETHAASSPPGV</sequence>
<comment type="caution">
    <text evidence="10">The sequence shown here is derived from an EMBL/GenBank/DDBJ whole genome shotgun (WGS) entry which is preliminary data.</text>
</comment>
<evidence type="ECO:0000256" key="2">
    <source>
        <dbReference type="ARBA" id="ARBA00009773"/>
    </source>
</evidence>
<dbReference type="GO" id="GO:0055085">
    <property type="term" value="P:transmembrane transport"/>
    <property type="evidence" value="ECO:0007669"/>
    <property type="project" value="TreeGrafter"/>
</dbReference>
<proteinExistence type="inferred from homology"/>
<dbReference type="PANTHER" id="PTHR21716:SF53">
    <property type="entry name" value="PERMEASE PERM-RELATED"/>
    <property type="match status" value="1"/>
</dbReference>
<evidence type="ECO:0000256" key="8">
    <source>
        <dbReference type="SAM" id="MobiDB-lite"/>
    </source>
</evidence>
<feature type="transmembrane region" description="Helical" evidence="9">
    <location>
        <begin position="216"/>
        <end position="237"/>
    </location>
</feature>
<reference evidence="10 11" key="1">
    <citation type="journal article" date="2014" name="Int. J. Syst. Evol. Microbiol.">
        <title>Arthrobacter pityocampae sp. nov., isolated from Thaumetopoea pityocampa (Lep., Thaumetopoeidae).</title>
        <authorList>
            <person name="Ince I.A."/>
            <person name="Demirbag Z."/>
            <person name="Kati H."/>
        </authorList>
    </citation>
    <scope>NUCLEOTIDE SEQUENCE [LARGE SCALE GENOMIC DNA]</scope>
    <source>
        <strain evidence="10 11">Tp2</strain>
    </source>
</reference>
<evidence type="ECO:0000313" key="10">
    <source>
        <dbReference type="EMBL" id="PPB49280.1"/>
    </source>
</evidence>
<comment type="subcellular location">
    <subcellularLocation>
        <location evidence="1">Cell membrane</location>
        <topology evidence="1">Multi-pass membrane protein</topology>
    </subcellularLocation>
</comment>
<gene>
    <name evidence="10" type="ORF">C4K88_11390</name>
</gene>
<evidence type="ECO:0000256" key="5">
    <source>
        <dbReference type="ARBA" id="ARBA00022692"/>
    </source>
</evidence>